<keyword evidence="2" id="KW-1185">Reference proteome</keyword>
<dbReference type="Proteomes" id="UP001152607">
    <property type="component" value="Unassembled WGS sequence"/>
</dbReference>
<comment type="caution">
    <text evidence="1">The sequence shown here is derived from an EMBL/GenBank/DDBJ whole genome shotgun (WGS) entry which is preliminary data.</text>
</comment>
<reference evidence="1" key="1">
    <citation type="submission" date="2023-01" db="EMBL/GenBank/DDBJ databases">
        <authorList>
            <person name="Van Ghelder C."/>
            <person name="Rancurel C."/>
        </authorList>
    </citation>
    <scope>NUCLEOTIDE SEQUENCE</scope>
    <source>
        <strain evidence="1">CNCM I-4278</strain>
    </source>
</reference>
<dbReference type="EMBL" id="CAOQHR010000006">
    <property type="protein sequence ID" value="CAI6336733.1"/>
    <property type="molecule type" value="Genomic_DNA"/>
</dbReference>
<evidence type="ECO:0000313" key="2">
    <source>
        <dbReference type="Proteomes" id="UP001152607"/>
    </source>
</evidence>
<proteinExistence type="predicted"/>
<gene>
    <name evidence="1" type="ORF">PDIGIT_LOCUS9839</name>
</gene>
<sequence>MPCHACIDQKTPHLKRCQNDVFPIQPSTQPASQQAALPPQPSIKQTTHIQYLHQSSPSHPAPLPIPNTLTMFFGKSGPLPPPCPISVWLPACQLHRTPPFAFQSRICAPKSPSLLQPGSPPKRPLRTIQEVTYGEISAFFIQIHAMGTHFLHALCLFLGLLPRHLLGFLGLGSMPDFSTDLTSFSALLPRYSPAPINSAHEDSMRATALELYHKHQVSLENKTSKTAFVSTMPPSLSVC</sequence>
<organism evidence="1 2">
    <name type="scientific">Periconia digitata</name>
    <dbReference type="NCBI Taxonomy" id="1303443"/>
    <lineage>
        <taxon>Eukaryota</taxon>
        <taxon>Fungi</taxon>
        <taxon>Dikarya</taxon>
        <taxon>Ascomycota</taxon>
        <taxon>Pezizomycotina</taxon>
        <taxon>Dothideomycetes</taxon>
        <taxon>Pleosporomycetidae</taxon>
        <taxon>Pleosporales</taxon>
        <taxon>Massarineae</taxon>
        <taxon>Periconiaceae</taxon>
        <taxon>Periconia</taxon>
    </lineage>
</organism>
<accession>A0A9W4UM28</accession>
<protein>
    <submittedName>
        <fullName evidence="1">Uncharacterized protein</fullName>
    </submittedName>
</protein>
<evidence type="ECO:0000313" key="1">
    <source>
        <dbReference type="EMBL" id="CAI6336733.1"/>
    </source>
</evidence>
<name>A0A9W4UM28_9PLEO</name>
<dbReference type="AlphaFoldDB" id="A0A9W4UM28"/>